<accession>A0ABV2JFK3</accession>
<keyword evidence="2" id="KW-1185">Reference proteome</keyword>
<dbReference type="Proteomes" id="UP001549037">
    <property type="component" value="Unassembled WGS sequence"/>
</dbReference>
<dbReference type="CDD" id="cd07064">
    <property type="entry name" value="AlkD_like_1"/>
    <property type="match status" value="1"/>
</dbReference>
<reference evidence="1 2" key="1">
    <citation type="submission" date="2024-06" db="EMBL/GenBank/DDBJ databases">
        <title>Genomic Encyclopedia of Type Strains, Phase IV (KMG-IV): sequencing the most valuable type-strain genomes for metagenomic binning, comparative biology and taxonomic classification.</title>
        <authorList>
            <person name="Goeker M."/>
        </authorList>
    </citation>
    <scope>NUCLEOTIDE SEQUENCE [LARGE SCALE GENOMIC DNA]</scope>
    <source>
        <strain evidence="1 2">DSM 28302</strain>
    </source>
</reference>
<organism evidence="1 2">
    <name type="scientific">Streptococcus porcorum</name>
    <dbReference type="NCBI Taxonomy" id="701526"/>
    <lineage>
        <taxon>Bacteria</taxon>
        <taxon>Bacillati</taxon>
        <taxon>Bacillota</taxon>
        <taxon>Bacilli</taxon>
        <taxon>Lactobacillales</taxon>
        <taxon>Streptococcaceae</taxon>
        <taxon>Streptococcus</taxon>
    </lineage>
</organism>
<evidence type="ECO:0000313" key="1">
    <source>
        <dbReference type="EMBL" id="MET3634539.1"/>
    </source>
</evidence>
<dbReference type="InterPro" id="IPR014825">
    <property type="entry name" value="DNA_alkylation"/>
</dbReference>
<comment type="caution">
    <text evidence="1">The sequence shown here is derived from an EMBL/GenBank/DDBJ whole genome shotgun (WGS) entry which is preliminary data.</text>
</comment>
<dbReference type="Pfam" id="PF08713">
    <property type="entry name" value="DNA_alkylation"/>
    <property type="match status" value="1"/>
</dbReference>
<dbReference type="PANTHER" id="PTHR34070">
    <property type="entry name" value="ARMADILLO-TYPE FOLD"/>
    <property type="match status" value="1"/>
</dbReference>
<protein>
    <submittedName>
        <fullName evidence="1">3-methyladenine DNA glycosylase AlkD</fullName>
    </submittedName>
</protein>
<dbReference type="Gene3D" id="1.20.1660.10">
    <property type="entry name" value="Hypothetical protein (EF3068)"/>
    <property type="match status" value="1"/>
</dbReference>
<dbReference type="PANTHER" id="PTHR34070:SF1">
    <property type="entry name" value="DNA ALKYLATION REPAIR PROTEIN"/>
    <property type="match status" value="1"/>
</dbReference>
<dbReference type="InterPro" id="IPR016024">
    <property type="entry name" value="ARM-type_fold"/>
</dbReference>
<dbReference type="Gene3D" id="1.25.40.290">
    <property type="entry name" value="ARM repeat domains"/>
    <property type="match status" value="1"/>
</dbReference>
<dbReference type="SUPFAM" id="SSF48371">
    <property type="entry name" value="ARM repeat"/>
    <property type="match status" value="1"/>
</dbReference>
<sequence length="221" mass="26579">MTSSKLHTLKQQLNLLQNPHEAQKMSAYMRQHFSFYGIPATKRRDCFKPFLQADKKEKQIDWEFLNQAWCEEEREMQYFVLDYIRSLKTYLTTEDLEKLEKFARDKQWWDSIDHLARTIGYLVIKEPQFKNTMLAWAQDTDFWIRRIAILHQLGYKDKTDPILLEKILSRNLGSDQFFINKAIGWALRDYSKSHPNWVSDFLVRYQDQLAPLSIREASKYL</sequence>
<dbReference type="RefSeq" id="WP_354368958.1">
    <property type="nucleotide sequence ID" value="NZ_JBEPLN010000017.1"/>
</dbReference>
<proteinExistence type="predicted"/>
<gene>
    <name evidence="1" type="ORF">ABID28_001184</name>
</gene>
<name>A0ABV2JFK3_9STRE</name>
<dbReference type="EMBL" id="JBEPLN010000017">
    <property type="protein sequence ID" value="MET3634539.1"/>
    <property type="molecule type" value="Genomic_DNA"/>
</dbReference>
<evidence type="ECO:0000313" key="2">
    <source>
        <dbReference type="Proteomes" id="UP001549037"/>
    </source>
</evidence>